<comment type="caution">
    <text evidence="2">The sequence shown here is derived from an EMBL/GenBank/DDBJ whole genome shotgun (WGS) entry which is preliminary data.</text>
</comment>
<dbReference type="AlphaFoldDB" id="A0AAE1C224"/>
<proteinExistence type="predicted"/>
<dbReference type="EMBL" id="JAUTXT010000015">
    <property type="protein sequence ID" value="KAK3675228.1"/>
    <property type="molecule type" value="Genomic_DNA"/>
</dbReference>
<reference evidence="2" key="1">
    <citation type="submission" date="2023-07" db="EMBL/GenBank/DDBJ databases">
        <title>Black Yeasts Isolated from many extreme environments.</title>
        <authorList>
            <person name="Coleine C."/>
            <person name="Stajich J.E."/>
            <person name="Selbmann L."/>
        </authorList>
    </citation>
    <scope>NUCLEOTIDE SEQUENCE</scope>
    <source>
        <strain evidence="2">CCFEE 5485</strain>
    </source>
</reference>
<keyword evidence="1" id="KW-0732">Signal</keyword>
<dbReference type="Proteomes" id="UP001274830">
    <property type="component" value="Unassembled WGS sequence"/>
</dbReference>
<keyword evidence="3" id="KW-1185">Reference proteome</keyword>
<accession>A0AAE1C224</accession>
<evidence type="ECO:0000313" key="2">
    <source>
        <dbReference type="EMBL" id="KAK3675228.1"/>
    </source>
</evidence>
<gene>
    <name evidence="2" type="ORF">LTR78_004737</name>
</gene>
<evidence type="ECO:0000256" key="1">
    <source>
        <dbReference type="SAM" id="SignalP"/>
    </source>
</evidence>
<organism evidence="2 3">
    <name type="scientific">Recurvomyces mirabilis</name>
    <dbReference type="NCBI Taxonomy" id="574656"/>
    <lineage>
        <taxon>Eukaryota</taxon>
        <taxon>Fungi</taxon>
        <taxon>Dikarya</taxon>
        <taxon>Ascomycota</taxon>
        <taxon>Pezizomycotina</taxon>
        <taxon>Dothideomycetes</taxon>
        <taxon>Dothideomycetidae</taxon>
        <taxon>Mycosphaerellales</taxon>
        <taxon>Teratosphaeriaceae</taxon>
        <taxon>Recurvomyces</taxon>
    </lineage>
</organism>
<sequence>MFAHVLHFLLAMIALTLAAPTSRNCPVEDTPWDIRNLVAFQAAPGANVASYIKLHFCDQNTGLELETECSRTLAAGSSDSLVDTENWYPCDNADVRFKYGGDTVWIERAFTSPCLGPPPYDGAVAYGEAGTNVVNTTSAAGNTCTQDHFVVEITSESS</sequence>
<evidence type="ECO:0008006" key="4">
    <source>
        <dbReference type="Google" id="ProtNLM"/>
    </source>
</evidence>
<feature type="signal peptide" evidence="1">
    <location>
        <begin position="1"/>
        <end position="18"/>
    </location>
</feature>
<name>A0AAE1C224_9PEZI</name>
<feature type="chain" id="PRO_5042106386" description="AA1-like domain-containing protein" evidence="1">
    <location>
        <begin position="19"/>
        <end position="158"/>
    </location>
</feature>
<protein>
    <recommendedName>
        <fullName evidence="4">AA1-like domain-containing protein</fullName>
    </recommendedName>
</protein>
<evidence type="ECO:0000313" key="3">
    <source>
        <dbReference type="Proteomes" id="UP001274830"/>
    </source>
</evidence>